<name>A0A9Y2KXM6_9RHOB</name>
<feature type="domain" description="EamA" evidence="2">
    <location>
        <begin position="5"/>
        <end position="128"/>
    </location>
</feature>
<dbReference type="RefSeq" id="WP_270920567.1">
    <property type="nucleotide sequence ID" value="NZ_CP127247.1"/>
</dbReference>
<dbReference type="Pfam" id="PF00892">
    <property type="entry name" value="EamA"/>
    <property type="match status" value="1"/>
</dbReference>
<feature type="transmembrane region" description="Helical" evidence="1">
    <location>
        <begin position="174"/>
        <end position="193"/>
    </location>
</feature>
<dbReference type="GO" id="GO:0016020">
    <property type="term" value="C:membrane"/>
    <property type="evidence" value="ECO:0007669"/>
    <property type="project" value="InterPro"/>
</dbReference>
<dbReference type="InterPro" id="IPR000620">
    <property type="entry name" value="EamA_dom"/>
</dbReference>
<dbReference type="SUPFAM" id="SSF103481">
    <property type="entry name" value="Multidrug resistance efflux transporter EmrE"/>
    <property type="match status" value="2"/>
</dbReference>
<dbReference type="Proteomes" id="UP001238334">
    <property type="component" value="Chromosome"/>
</dbReference>
<accession>A0A9Y2KXM6</accession>
<feature type="transmembrane region" description="Helical" evidence="1">
    <location>
        <begin position="213"/>
        <end position="234"/>
    </location>
</feature>
<keyword evidence="1" id="KW-0812">Transmembrane</keyword>
<keyword evidence="4" id="KW-1185">Reference proteome</keyword>
<keyword evidence="1" id="KW-1133">Transmembrane helix</keyword>
<feature type="transmembrane region" description="Helical" evidence="1">
    <location>
        <begin position="114"/>
        <end position="133"/>
    </location>
</feature>
<dbReference type="AlphaFoldDB" id="A0A9Y2KXM6"/>
<keyword evidence="1" id="KW-0472">Membrane</keyword>
<protein>
    <submittedName>
        <fullName evidence="3">EamA family transporter</fullName>
    </submittedName>
</protein>
<feature type="transmembrane region" description="Helical" evidence="1">
    <location>
        <begin position="30"/>
        <end position="50"/>
    </location>
</feature>
<proteinExistence type="predicted"/>
<evidence type="ECO:0000313" key="4">
    <source>
        <dbReference type="Proteomes" id="UP001238334"/>
    </source>
</evidence>
<reference evidence="3 4" key="1">
    <citation type="submission" date="2023-06" db="EMBL/GenBank/DDBJ databases">
        <title>Parasedimentitalea psychrophila sp. nov., a psychrophilic bacterium isolated from deep-sea sediment.</title>
        <authorList>
            <person name="Li A."/>
        </authorList>
    </citation>
    <scope>NUCLEOTIDE SEQUENCE [LARGE SCALE GENOMIC DNA]</scope>
    <source>
        <strain evidence="3 4">QS115</strain>
    </source>
</reference>
<feature type="transmembrane region" description="Helical" evidence="1">
    <location>
        <begin position="267"/>
        <end position="286"/>
    </location>
</feature>
<organism evidence="3 4">
    <name type="scientific">Parasedimentitalea psychrophila</name>
    <dbReference type="NCBI Taxonomy" id="2997337"/>
    <lineage>
        <taxon>Bacteria</taxon>
        <taxon>Pseudomonadati</taxon>
        <taxon>Pseudomonadota</taxon>
        <taxon>Alphaproteobacteria</taxon>
        <taxon>Rhodobacterales</taxon>
        <taxon>Paracoccaceae</taxon>
        <taxon>Parasedimentitalea</taxon>
    </lineage>
</organism>
<dbReference type="InterPro" id="IPR037185">
    <property type="entry name" value="EmrE-like"/>
</dbReference>
<dbReference type="KEGG" id="ppso:QPJ95_21470"/>
<evidence type="ECO:0000259" key="2">
    <source>
        <dbReference type="Pfam" id="PF00892"/>
    </source>
</evidence>
<evidence type="ECO:0000256" key="1">
    <source>
        <dbReference type="SAM" id="Phobius"/>
    </source>
</evidence>
<feature type="transmembrane region" description="Helical" evidence="1">
    <location>
        <begin position="145"/>
        <end position="162"/>
    </location>
</feature>
<feature type="transmembrane region" description="Helical" evidence="1">
    <location>
        <begin position="57"/>
        <end position="78"/>
    </location>
</feature>
<dbReference type="EMBL" id="CP127247">
    <property type="protein sequence ID" value="WIY25025.1"/>
    <property type="molecule type" value="Genomic_DNA"/>
</dbReference>
<gene>
    <name evidence="3" type="ORF">QPJ95_21470</name>
</gene>
<dbReference type="Gene3D" id="1.10.3730.20">
    <property type="match status" value="1"/>
</dbReference>
<sequence length="287" mass="30959">MDNFWILLVLASALLHPFRDLTLKGVAHPVSCYVGVCLSWVIFAGAQATLSGQSLRLPLSVWPLVILSALGLGFYYYGTLAAVRRGNLSVYYPIIRSSPIAIVIISWLFLGQSYAWITLAGVGLIILAGLGIQKPPGGLLEDAKAFGLAVMAMIASAVYALADAVAMQDVAAAPFLFSTYILVTLMLAAARSWEDRHLSEPFWGVIRGWQQAPWRILFAGATSYVSYLLILKAFQLGAETAAVSSVRQASIPISVIMAAVILKEPRFLKRIGWACLLALGIILVAFS</sequence>
<evidence type="ECO:0000313" key="3">
    <source>
        <dbReference type="EMBL" id="WIY25025.1"/>
    </source>
</evidence>
<feature type="transmembrane region" description="Helical" evidence="1">
    <location>
        <begin position="90"/>
        <end position="109"/>
    </location>
</feature>
<feature type="transmembrane region" description="Helical" evidence="1">
    <location>
        <begin position="241"/>
        <end position="261"/>
    </location>
</feature>